<dbReference type="EMBL" id="WJYA01000002">
    <property type="protein sequence ID" value="MTE25452.1"/>
    <property type="molecule type" value="Genomic_DNA"/>
</dbReference>
<dbReference type="Pfam" id="PF19578">
    <property type="entry name" value="DUF6090"/>
    <property type="match status" value="1"/>
</dbReference>
<accession>A0A7K1G838</accession>
<dbReference type="AlphaFoldDB" id="A0A7K1G838"/>
<gene>
    <name evidence="2" type="ORF">F1003_00785</name>
</gene>
<keyword evidence="1" id="KW-0812">Transmembrane</keyword>
<dbReference type="InterPro" id="IPR045749">
    <property type="entry name" value="DUF6090"/>
</dbReference>
<keyword evidence="1" id="KW-1133">Transmembrane helix</keyword>
<evidence type="ECO:0000313" key="2">
    <source>
        <dbReference type="EMBL" id="MTE25452.1"/>
    </source>
</evidence>
<organism evidence="2 3">
    <name type="scientific">Winogradskyella ouciana</name>
    <dbReference type="NCBI Taxonomy" id="2608631"/>
    <lineage>
        <taxon>Bacteria</taxon>
        <taxon>Pseudomonadati</taxon>
        <taxon>Bacteroidota</taxon>
        <taxon>Flavobacteriia</taxon>
        <taxon>Flavobacteriales</taxon>
        <taxon>Flavobacteriaceae</taxon>
        <taxon>Winogradskyella</taxon>
    </lineage>
</organism>
<name>A0A7K1G838_9FLAO</name>
<feature type="transmembrane region" description="Helical" evidence="1">
    <location>
        <begin position="21"/>
        <end position="42"/>
    </location>
</feature>
<comment type="caution">
    <text evidence="2">The sequence shown here is derived from an EMBL/GenBank/DDBJ whole genome shotgun (WGS) entry which is preliminary data.</text>
</comment>
<protein>
    <submittedName>
        <fullName evidence="2">Uncharacterized protein</fullName>
    </submittedName>
</protein>
<keyword evidence="1" id="KW-0472">Membrane</keyword>
<dbReference type="Proteomes" id="UP000447545">
    <property type="component" value="Unassembled WGS sequence"/>
</dbReference>
<reference evidence="2 3" key="1">
    <citation type="submission" date="2019-11" db="EMBL/GenBank/DDBJ databases">
        <title>Winogradskyella ouciana sp. nov., isolated from the hadal seawater of the Mariana Trench.</title>
        <authorList>
            <person name="Liu R."/>
        </authorList>
    </citation>
    <scope>NUCLEOTIDE SEQUENCE [LARGE SCALE GENOMIC DNA]</scope>
    <source>
        <strain evidence="2 3">ZXX205</strain>
    </source>
</reference>
<keyword evidence="3" id="KW-1185">Reference proteome</keyword>
<sequence length="246" mass="28548">MIKFFRKIRQNLLNKNKVGKYLLYAIGEVLLVVIGILIALQLNNQKELRKQRIVEIDILEGIRKDILRDTIDLNTNIRGTRNGIETVSFLIDHILNKKELNKNFVSELHYITVAKSFIILHDSHFQEAKQKGLSIISNETLRDDINNLYEFDYEFLSLLVNNTENIDYSNILSREIGPYFGYDGTDLTVTSLSYKKFLEHSDKILYHINSSRGGKYQLLYIHRKTLEAALKVADDIKIEIDALKTN</sequence>
<evidence type="ECO:0000313" key="3">
    <source>
        <dbReference type="Proteomes" id="UP000447545"/>
    </source>
</evidence>
<dbReference type="RefSeq" id="WP_155087300.1">
    <property type="nucleotide sequence ID" value="NZ_WJYA01000002.1"/>
</dbReference>
<proteinExistence type="predicted"/>
<evidence type="ECO:0000256" key="1">
    <source>
        <dbReference type="SAM" id="Phobius"/>
    </source>
</evidence>